<dbReference type="Proteomes" id="UP000664534">
    <property type="component" value="Unassembled WGS sequence"/>
</dbReference>
<name>A0A8H3F866_9LECA</name>
<dbReference type="AlphaFoldDB" id="A0A8H3F866"/>
<sequence length="179" mass="19886">MEALYAACIVIHFCGIVFAAPSLTAPALSLPEGINANLTTTISQTQPFRNGLPTDPFLYPVPNSEEVVRFYNYGVALPRTYVINAIVIATRAILAHESLDTPIPDKIIRYGYGDVFILLHHSGQMTWKVWGTALQGIVDFLERYEYVDMEFDVGKTGLEQFWGTGALGKLQSEEQLDID</sequence>
<evidence type="ECO:0000313" key="2">
    <source>
        <dbReference type="EMBL" id="CAF9921176.1"/>
    </source>
</evidence>
<proteinExistence type="predicted"/>
<feature type="signal peptide" evidence="1">
    <location>
        <begin position="1"/>
        <end position="19"/>
    </location>
</feature>
<evidence type="ECO:0000313" key="3">
    <source>
        <dbReference type="Proteomes" id="UP000664534"/>
    </source>
</evidence>
<comment type="caution">
    <text evidence="2">The sequence shown here is derived from an EMBL/GenBank/DDBJ whole genome shotgun (WGS) entry which is preliminary data.</text>
</comment>
<gene>
    <name evidence="2" type="ORF">IMSHALPRED_005102</name>
</gene>
<protein>
    <submittedName>
        <fullName evidence="2">Uncharacterized protein</fullName>
    </submittedName>
</protein>
<organism evidence="2 3">
    <name type="scientific">Imshaugia aleurites</name>
    <dbReference type="NCBI Taxonomy" id="172621"/>
    <lineage>
        <taxon>Eukaryota</taxon>
        <taxon>Fungi</taxon>
        <taxon>Dikarya</taxon>
        <taxon>Ascomycota</taxon>
        <taxon>Pezizomycotina</taxon>
        <taxon>Lecanoromycetes</taxon>
        <taxon>OSLEUM clade</taxon>
        <taxon>Lecanoromycetidae</taxon>
        <taxon>Lecanorales</taxon>
        <taxon>Lecanorineae</taxon>
        <taxon>Parmeliaceae</taxon>
        <taxon>Imshaugia</taxon>
    </lineage>
</organism>
<feature type="chain" id="PRO_5034431092" evidence="1">
    <location>
        <begin position="20"/>
        <end position="179"/>
    </location>
</feature>
<keyword evidence="3" id="KW-1185">Reference proteome</keyword>
<evidence type="ECO:0000256" key="1">
    <source>
        <dbReference type="SAM" id="SignalP"/>
    </source>
</evidence>
<reference evidence="2" key="1">
    <citation type="submission" date="2021-03" db="EMBL/GenBank/DDBJ databases">
        <authorList>
            <person name="Tagirdzhanova G."/>
        </authorList>
    </citation>
    <scope>NUCLEOTIDE SEQUENCE</scope>
</reference>
<dbReference type="OrthoDB" id="5344160at2759"/>
<accession>A0A8H3F866</accession>
<keyword evidence="1" id="KW-0732">Signal</keyword>
<dbReference type="EMBL" id="CAJPDT010000027">
    <property type="protein sequence ID" value="CAF9921176.1"/>
    <property type="molecule type" value="Genomic_DNA"/>
</dbReference>